<keyword evidence="2" id="KW-0597">Phosphoprotein</keyword>
<dbReference type="PROSITE" id="PS50102">
    <property type="entry name" value="RRM"/>
    <property type="match status" value="1"/>
</dbReference>
<dbReference type="PANTHER" id="PTHR15528:SF11">
    <property type="entry name" value="FI18188P1"/>
    <property type="match status" value="1"/>
</dbReference>
<feature type="compositionally biased region" description="Acidic residues" evidence="9">
    <location>
        <begin position="796"/>
        <end position="813"/>
    </location>
</feature>
<protein>
    <submittedName>
        <fullName evidence="12">Peroxisome proliferator-activated receptor gamma coactivator 1-alpha-like isoform X1</fullName>
    </submittedName>
</protein>
<dbReference type="GO" id="GO:0003712">
    <property type="term" value="F:transcription coregulator activity"/>
    <property type="evidence" value="ECO:0007669"/>
    <property type="project" value="InterPro"/>
</dbReference>
<reference evidence="12" key="1">
    <citation type="submission" date="2025-08" db="UniProtKB">
        <authorList>
            <consortium name="RefSeq"/>
        </authorList>
    </citation>
    <scope>IDENTIFICATION</scope>
    <source>
        <tissue evidence="12">Gonad</tissue>
    </source>
</reference>
<gene>
    <name evidence="12" type="primary">LOC109485244</name>
</gene>
<keyword evidence="3 8" id="KW-0694">RNA-binding</keyword>
<feature type="region of interest" description="Disordered" evidence="9">
    <location>
        <begin position="355"/>
        <end position="401"/>
    </location>
</feature>
<feature type="compositionally biased region" description="Acidic residues" evidence="9">
    <location>
        <begin position="900"/>
        <end position="910"/>
    </location>
</feature>
<feature type="compositionally biased region" description="Basic and acidic residues" evidence="9">
    <location>
        <begin position="376"/>
        <end position="385"/>
    </location>
</feature>
<name>A0A6P5AMG9_BRABE</name>
<dbReference type="InterPro" id="IPR035979">
    <property type="entry name" value="RBD_domain_sf"/>
</dbReference>
<feature type="compositionally biased region" description="Basic residues" evidence="9">
    <location>
        <begin position="964"/>
        <end position="1006"/>
    </location>
</feature>
<evidence type="ECO:0000256" key="5">
    <source>
        <dbReference type="ARBA" id="ARBA00023159"/>
    </source>
</evidence>
<organism evidence="11 12">
    <name type="scientific">Branchiostoma belcheri</name>
    <name type="common">Amphioxus</name>
    <dbReference type="NCBI Taxonomy" id="7741"/>
    <lineage>
        <taxon>Eukaryota</taxon>
        <taxon>Metazoa</taxon>
        <taxon>Chordata</taxon>
        <taxon>Cephalochordata</taxon>
        <taxon>Leptocardii</taxon>
        <taxon>Amphioxiformes</taxon>
        <taxon>Branchiostomatidae</taxon>
        <taxon>Branchiostoma</taxon>
    </lineage>
</organism>
<dbReference type="GO" id="GO:0005634">
    <property type="term" value="C:nucleus"/>
    <property type="evidence" value="ECO:0007669"/>
    <property type="project" value="UniProtKB-SubCell"/>
</dbReference>
<feature type="compositionally biased region" description="Basic and acidic residues" evidence="9">
    <location>
        <begin position="934"/>
        <end position="963"/>
    </location>
</feature>
<feature type="compositionally biased region" description="Basic residues" evidence="9">
    <location>
        <begin position="609"/>
        <end position="629"/>
    </location>
</feature>
<feature type="compositionally biased region" description="Basic and acidic residues" evidence="9">
    <location>
        <begin position="467"/>
        <end position="477"/>
    </location>
</feature>
<feature type="region of interest" description="Disordered" evidence="9">
    <location>
        <begin position="688"/>
        <end position="718"/>
    </location>
</feature>
<feature type="compositionally biased region" description="Polar residues" evidence="9">
    <location>
        <begin position="708"/>
        <end position="718"/>
    </location>
</feature>
<keyword evidence="7" id="KW-0539">Nucleus</keyword>
<proteinExistence type="predicted"/>
<evidence type="ECO:0000256" key="4">
    <source>
        <dbReference type="ARBA" id="ARBA00023015"/>
    </source>
</evidence>
<dbReference type="GO" id="GO:0045944">
    <property type="term" value="P:positive regulation of transcription by RNA polymerase II"/>
    <property type="evidence" value="ECO:0007669"/>
    <property type="project" value="TreeGrafter"/>
</dbReference>
<evidence type="ECO:0000313" key="11">
    <source>
        <dbReference type="Proteomes" id="UP000515135"/>
    </source>
</evidence>
<feature type="compositionally biased region" description="Polar residues" evidence="9">
    <location>
        <begin position="435"/>
        <end position="457"/>
    </location>
</feature>
<keyword evidence="11" id="KW-1185">Reference proteome</keyword>
<feature type="region of interest" description="Disordered" evidence="9">
    <location>
        <begin position="1"/>
        <end position="53"/>
    </location>
</feature>
<dbReference type="Pfam" id="PF00076">
    <property type="entry name" value="RRM_1"/>
    <property type="match status" value="1"/>
</dbReference>
<keyword evidence="5" id="KW-0010">Activator</keyword>
<feature type="region of interest" description="Disordered" evidence="9">
    <location>
        <begin position="422"/>
        <end position="477"/>
    </location>
</feature>
<keyword evidence="4" id="KW-0805">Transcription regulation</keyword>
<evidence type="ECO:0000256" key="1">
    <source>
        <dbReference type="ARBA" id="ARBA00004123"/>
    </source>
</evidence>
<evidence type="ECO:0000259" key="10">
    <source>
        <dbReference type="PROSITE" id="PS50102"/>
    </source>
</evidence>
<dbReference type="OrthoDB" id="10047851at2759"/>
<evidence type="ECO:0000256" key="8">
    <source>
        <dbReference type="PROSITE-ProRule" id="PRU00176"/>
    </source>
</evidence>
<evidence type="ECO:0000313" key="12">
    <source>
        <dbReference type="RefSeq" id="XP_019644252.1"/>
    </source>
</evidence>
<dbReference type="Proteomes" id="UP000515135">
    <property type="component" value="Unplaced"/>
</dbReference>
<dbReference type="SUPFAM" id="SSF54928">
    <property type="entry name" value="RNA-binding domain, RBD"/>
    <property type="match status" value="1"/>
</dbReference>
<evidence type="ECO:0000256" key="3">
    <source>
        <dbReference type="ARBA" id="ARBA00022884"/>
    </source>
</evidence>
<feature type="compositionally biased region" description="Basic and acidic residues" evidence="9">
    <location>
        <begin position="1028"/>
        <end position="1048"/>
    </location>
</feature>
<dbReference type="RefSeq" id="XP_019644252.1">
    <property type="nucleotide sequence ID" value="XM_019788693.1"/>
</dbReference>
<dbReference type="GO" id="GO:0003723">
    <property type="term" value="F:RNA binding"/>
    <property type="evidence" value="ECO:0007669"/>
    <property type="project" value="UniProtKB-UniRule"/>
</dbReference>
<feature type="compositionally biased region" description="Polar residues" evidence="9">
    <location>
        <begin position="757"/>
        <end position="774"/>
    </location>
</feature>
<feature type="compositionally biased region" description="Low complexity" evidence="9">
    <location>
        <begin position="645"/>
        <end position="660"/>
    </location>
</feature>
<feature type="domain" description="RRM" evidence="10">
    <location>
        <begin position="1062"/>
        <end position="1139"/>
    </location>
</feature>
<feature type="compositionally biased region" description="Polar residues" evidence="9">
    <location>
        <begin position="832"/>
        <end position="842"/>
    </location>
</feature>
<dbReference type="AlphaFoldDB" id="A0A6P5AMG9"/>
<keyword evidence="6" id="KW-0804">Transcription</keyword>
<dbReference type="PANTHER" id="PTHR15528">
    <property type="entry name" value="PEROXISOME PROLIFERATOR ACTIVATED RECEPTOR GAMMA COACTIVATOR 1 PGC-1 -RELATED"/>
    <property type="match status" value="1"/>
</dbReference>
<dbReference type="InterPro" id="IPR034605">
    <property type="entry name" value="PGC-1"/>
</dbReference>
<comment type="subcellular location">
    <subcellularLocation>
        <location evidence="1">Nucleus</location>
    </subcellularLocation>
</comment>
<feature type="region of interest" description="Disordered" evidence="9">
    <location>
        <begin position="752"/>
        <end position="1048"/>
    </location>
</feature>
<feature type="region of interest" description="Disordered" evidence="9">
    <location>
        <begin position="1153"/>
        <end position="1172"/>
    </location>
</feature>
<feature type="compositionally biased region" description="Polar residues" evidence="9">
    <location>
        <begin position="924"/>
        <end position="933"/>
    </location>
</feature>
<dbReference type="GeneID" id="109485244"/>
<evidence type="ECO:0000256" key="6">
    <source>
        <dbReference type="ARBA" id="ARBA00023163"/>
    </source>
</evidence>
<evidence type="ECO:0000256" key="2">
    <source>
        <dbReference type="ARBA" id="ARBA00022553"/>
    </source>
</evidence>
<feature type="compositionally biased region" description="Basic residues" evidence="9">
    <location>
        <begin position="1014"/>
        <end position="1027"/>
    </location>
</feature>
<dbReference type="Gene3D" id="3.30.70.330">
    <property type="match status" value="1"/>
</dbReference>
<feature type="compositionally biased region" description="Polar residues" evidence="9">
    <location>
        <begin position="1"/>
        <end position="12"/>
    </location>
</feature>
<feature type="compositionally biased region" description="Polar residues" evidence="9">
    <location>
        <begin position="360"/>
        <end position="375"/>
    </location>
</feature>
<sequence>MGCNCSSLQGSGNCPHFPDQQNGTWLPANDNSRKQWGLSPSSQSSASQVQKGTQLKTLTSLVRGGQKNAMMPDEPVSIKDMLVMRDEVTSSTPDDQEQYQHLKSLLRGAGQPMVNSLYSCNIHHEEVQECSTESLVADSEAATEKEWLEKWQNENHQKTTLEKNSTTWDGVEYVTNDHFFSGISNDLWPGEPEPQAAQCTMNRLTSPVTVHSDESTCQSSPRSDPDFWQPSLAGSSLEEQNVLNMSLDGLLRKVLQDNVAENASLPELSDGLDSLMDLGGIDTDIDCEGFLSALKWYNEQSGIVSTHLEATDMLEDQAIQVPCCSQETLDAENEAGLLAILNESFDSMDSPLGIVGLDQLGQSDGELSSPDSTTGPRRDDRETSLLKKLLLTPPNTPMGYSREPIKLEDVLLHRKNQLAKLASSSKTETAFPFNTPANSLSPRTNDSASDSTPSSPCKHSDGVSTGVHEHENGHKHPELEKLLLSGEAVLEAPLPRRRRASGHEIGIEATDVTNLLEQFEEKAEGPPKKANGRMPYLRPNLQASSKLAALVTANGMSLDKSRRTTDRLRALISSTRKGAILTDPLPKKSRNYQSSSKSSKGKNVDHLKNPKSPKSVKSKGKKVVSKRRRTSCDSQKSRSDDSGTDSRSSDSLPQLSVSSDLKNGDSALFLDHDYCHSYLVQQVQGDTRCRCRNRSQPQESGHKPDTTGDANTGPEGQSLLQDMCVPIAECTPEKNTEGEDLPSLQGLLEKVKEENSDTQSTVDQEANVSETTSQVDKDTKQSVDAVEPDAEKTQEELEAEMEEGELPESDEEPGFFSKLPPYISSGKIMPTPTASRENSRPSSPVEAQPAATASNEQEKEEDGSFISRLPGYMESGKVFIPPEANKENSKADSLAHESDMDISEEEEEDAEHYSRLPEYYQPTAGKSRTCSPSSDREDGRRRKSSTDRRRSCRTKDVLKENSKHRSRSHSRSRSRSHSYSRSHSRSHSRSSRRSRTRSCSRSRSRSRSPYWSRSHPRHSSRLRRSKRSSHDEREYLRQEQLRKQREQEMKLEEKKKKIEERRVVYVGKIRVGTTKGDLRRRFQRFGPIEEVSVHFRDAGDNYGFVTFKYTCDAFAAIEEGNQDLGPREAVYDLCFGGRRQFCQTDYADLDSYHGSLSTDRQGGRSNGGRYDTMDYGELLRQAQKKSSRGKR</sequence>
<dbReference type="KEGG" id="bbel:109485244"/>
<accession>A0A6P5AMG9</accession>
<evidence type="ECO:0000256" key="7">
    <source>
        <dbReference type="ARBA" id="ARBA00023242"/>
    </source>
</evidence>
<feature type="region of interest" description="Disordered" evidence="9">
    <location>
        <begin position="579"/>
        <end position="660"/>
    </location>
</feature>
<dbReference type="SMART" id="SM00360">
    <property type="entry name" value="RRM"/>
    <property type="match status" value="1"/>
</dbReference>
<dbReference type="InterPro" id="IPR000504">
    <property type="entry name" value="RRM_dom"/>
</dbReference>
<evidence type="ECO:0000256" key="9">
    <source>
        <dbReference type="SAM" id="MobiDB-lite"/>
    </source>
</evidence>
<feature type="compositionally biased region" description="Low complexity" evidence="9">
    <location>
        <begin position="39"/>
        <end position="50"/>
    </location>
</feature>
<feature type="compositionally biased region" description="Basic and acidic residues" evidence="9">
    <location>
        <begin position="884"/>
        <end position="899"/>
    </location>
</feature>
<dbReference type="InterPro" id="IPR012677">
    <property type="entry name" value="Nucleotide-bd_a/b_plait_sf"/>
</dbReference>